<evidence type="ECO:0000313" key="3">
    <source>
        <dbReference type="Proteomes" id="UP000027002"/>
    </source>
</evidence>
<reference evidence="2" key="1">
    <citation type="submission" date="2020-03" db="EMBL/GenBank/DDBJ databases">
        <title>A mixture of massive structural variations and highly conserved coding sequences in Ustilaginoidea virens genome.</title>
        <authorList>
            <person name="Zhang K."/>
            <person name="Zhao Z."/>
            <person name="Zhang Z."/>
            <person name="Li Y."/>
            <person name="Hsiang T."/>
            <person name="Sun W."/>
        </authorList>
    </citation>
    <scope>NUCLEOTIDE SEQUENCE</scope>
    <source>
        <strain evidence="2">UV-8b</strain>
    </source>
</reference>
<dbReference type="CDD" id="cd09917">
    <property type="entry name" value="F-box_SF"/>
    <property type="match status" value="1"/>
</dbReference>
<dbReference type="RefSeq" id="XP_042999418.1">
    <property type="nucleotide sequence ID" value="XM_043143485.1"/>
</dbReference>
<dbReference type="Pfam" id="PF12937">
    <property type="entry name" value="F-box-like"/>
    <property type="match status" value="1"/>
</dbReference>
<gene>
    <name evidence="2" type="ORF">UV8b_05988</name>
</gene>
<feature type="domain" description="F-box" evidence="1">
    <location>
        <begin position="38"/>
        <end position="69"/>
    </location>
</feature>
<dbReference type="KEGG" id="uvi:66066765"/>
<dbReference type="InterPro" id="IPR001810">
    <property type="entry name" value="F-box_dom"/>
</dbReference>
<sequence length="552" mass="60852">MPRHIGRARVDEFLATLSPQDLLYLRRRLGTIPRLAGLAHLPAEITSMIALQLSLDDFVHCRLVCRSWLASWTQDAVITAICHHFFPGMLEKHGDSTPRQLLQSALARHLRRARSQPSQFFLPWDRRVRSPVFGGREPAPNDDIGISSARVAYRPPGPPVFYDGGRLAWQLDSVTVVVDDLRTCRRRFCRFSAALIAGERMSLQGMSRSLLVFAATKGGFDDLNFNMVKIWRGSDDEWRRISLPGPFARCVVQGERVAVVTRQGLVLTWSWGGPTVELLMADGISCDDVRGRSIPGVILHPDKPDVSYVASITCPGPTNTSQPLPRACKVTVVRYEHDQPTKQWQEAIHEASMAQPPAEHALPSRATPLCPEISPYGLYSLGTLLAADGNLDPPHVVEFAAVAFSIYKESFVQRECGAQDHRGGNARREFWLDPTTWGLGHREEDMAPWARDAVTAPRFVWLDGGMETPDGAALVGEVGAGVGVSEPCRVFGDEDFQLLVTGRGILVRAYARTALLAPRMRELAAAQAAVEKTALVDAVRPVDLKPLGGTRL</sequence>
<organism evidence="2 3">
    <name type="scientific">Ustilaginoidea virens</name>
    <name type="common">Rice false smut fungus</name>
    <name type="synonym">Villosiclava virens</name>
    <dbReference type="NCBI Taxonomy" id="1159556"/>
    <lineage>
        <taxon>Eukaryota</taxon>
        <taxon>Fungi</taxon>
        <taxon>Dikarya</taxon>
        <taxon>Ascomycota</taxon>
        <taxon>Pezizomycotina</taxon>
        <taxon>Sordariomycetes</taxon>
        <taxon>Hypocreomycetidae</taxon>
        <taxon>Hypocreales</taxon>
        <taxon>Clavicipitaceae</taxon>
        <taxon>Ustilaginoidea</taxon>
    </lineage>
</organism>
<proteinExistence type="predicted"/>
<protein>
    <recommendedName>
        <fullName evidence="1">F-box domain-containing protein</fullName>
    </recommendedName>
</protein>
<name>A0A8E5HUA4_USTVR</name>
<keyword evidence="3" id="KW-1185">Reference proteome</keyword>
<evidence type="ECO:0000313" key="2">
    <source>
        <dbReference type="EMBL" id="QUC21745.1"/>
    </source>
</evidence>
<dbReference type="InterPro" id="IPR036047">
    <property type="entry name" value="F-box-like_dom_sf"/>
</dbReference>
<dbReference type="Proteomes" id="UP000027002">
    <property type="component" value="Chromosome 4"/>
</dbReference>
<dbReference type="EMBL" id="CP072756">
    <property type="protein sequence ID" value="QUC21745.1"/>
    <property type="molecule type" value="Genomic_DNA"/>
</dbReference>
<accession>A0A8E5HUA4</accession>
<dbReference type="Gene3D" id="1.20.1280.50">
    <property type="match status" value="1"/>
</dbReference>
<dbReference type="SUPFAM" id="SSF81383">
    <property type="entry name" value="F-box domain"/>
    <property type="match status" value="1"/>
</dbReference>
<dbReference type="OrthoDB" id="1918685at2759"/>
<dbReference type="GeneID" id="66066765"/>
<dbReference type="AlphaFoldDB" id="A0A8E5HUA4"/>
<evidence type="ECO:0000259" key="1">
    <source>
        <dbReference type="Pfam" id="PF12937"/>
    </source>
</evidence>